<gene>
    <name evidence="2" type="ORF">J2R62_15295</name>
</gene>
<dbReference type="RefSeq" id="WP_207542618.1">
    <property type="nucleotide sequence ID" value="NZ_JAFNAA010000021.1"/>
</dbReference>
<evidence type="ECO:0000313" key="3">
    <source>
        <dbReference type="Proteomes" id="UP000664658"/>
    </source>
</evidence>
<feature type="domain" description="Putative exodeoxyribonuclease 8 PDDEXK-like" evidence="1">
    <location>
        <begin position="249"/>
        <end position="388"/>
    </location>
</feature>
<proteinExistence type="predicted"/>
<reference evidence="2" key="1">
    <citation type="submission" date="2021-03" db="EMBL/GenBank/DDBJ databases">
        <title>Plesiomonas shigelloides zfcc0051, isolated from zebrafish feces.</title>
        <authorList>
            <person name="Vanderhoek Z."/>
            <person name="Gaulke C."/>
        </authorList>
    </citation>
    <scope>NUCLEOTIDE SEQUENCE</scope>
    <source>
        <strain evidence="2">Zfcc0051</strain>
    </source>
</reference>
<evidence type="ECO:0000313" key="2">
    <source>
        <dbReference type="EMBL" id="MBO1109551.1"/>
    </source>
</evidence>
<dbReference type="EMBL" id="JAFNAA010000021">
    <property type="protein sequence ID" value="MBO1109551.1"/>
    <property type="molecule type" value="Genomic_DNA"/>
</dbReference>
<dbReference type="InterPro" id="IPR011604">
    <property type="entry name" value="PDDEXK-like_dom_sf"/>
</dbReference>
<organism evidence="2 3">
    <name type="scientific">Plesiomonas shigelloides</name>
    <name type="common">Aeromonas shigelloides</name>
    <dbReference type="NCBI Taxonomy" id="703"/>
    <lineage>
        <taxon>Bacteria</taxon>
        <taxon>Pseudomonadati</taxon>
        <taxon>Pseudomonadota</taxon>
        <taxon>Gammaproteobacteria</taxon>
        <taxon>Enterobacterales</taxon>
        <taxon>Enterobacteriaceae</taxon>
        <taxon>Plesiomonas</taxon>
    </lineage>
</organism>
<dbReference type="Gene3D" id="3.90.320.10">
    <property type="match status" value="2"/>
</dbReference>
<dbReference type="Pfam" id="PF12684">
    <property type="entry name" value="DUF3799"/>
    <property type="match status" value="1"/>
</dbReference>
<dbReference type="InterPro" id="IPR024432">
    <property type="entry name" value="Put_RecE_PDDEXK-like_dom"/>
</dbReference>
<dbReference type="Proteomes" id="UP000664658">
    <property type="component" value="Unassembled WGS sequence"/>
</dbReference>
<protein>
    <submittedName>
        <fullName evidence="2">PD-(D/E)XK nuclease-like domain-containing protein</fullName>
    </submittedName>
</protein>
<name>A0A8I1W9T8_PLESH</name>
<evidence type="ECO:0000259" key="1">
    <source>
        <dbReference type="Pfam" id="PF12684"/>
    </source>
</evidence>
<accession>A0A8I1W9T8</accession>
<sequence>MTNEMMSAPDRADNAEITRFEPAESGFYRNIPAAAYHGGPGLSKSALDWALISGQHYHYYQIEGHDQNDTAALREGRILHKIVLELDDFEREFVVEPEWPEEAISSADQMKAIIQEYNDSLEAKPSIEELIAAIEAHNARLPKPLDAGKNVSAHEVAYDALPAAYQTLGPDDKRTATALKACIKSYNDTLPKPLKTSGGYQAVLDSYAMLGAKEAERVAHINALPQPLPLNGSKAEMAERIRSFNPDAVFLDELKEQFKQQAGHREVLTAAEYQHALRYREAILAHPEAAVLLELDGEAETSLYWNHPQTGELLKCRPDWMSRKEHVLADLKFVRNASPSGFARDGSAHNYHIQDAHYSDGYQTLTGHIPSFAFIAVEKDGPLGKDVFKPILVGVYYYSIADRERGLELRDMAVRNVVRWRQADYYPGHDGVTEISVPAYQVAAEERKLLNDEGLTPPANDETQAIEFYEDELPSLPENLFASQEVA</sequence>
<comment type="caution">
    <text evidence="2">The sequence shown here is derived from an EMBL/GenBank/DDBJ whole genome shotgun (WGS) entry which is preliminary data.</text>
</comment>
<dbReference type="AlphaFoldDB" id="A0A8I1W9T8"/>